<dbReference type="CDD" id="cd12148">
    <property type="entry name" value="fungal_TF_MHR"/>
    <property type="match status" value="1"/>
</dbReference>
<keyword evidence="4" id="KW-0238">DNA-binding</keyword>
<proteinExistence type="predicted"/>
<dbReference type="EMBL" id="LKCW01000040">
    <property type="protein sequence ID" value="KPM42965.1"/>
    <property type="molecule type" value="Genomic_DNA"/>
</dbReference>
<feature type="compositionally biased region" description="Low complexity" evidence="7">
    <location>
        <begin position="24"/>
        <end position="33"/>
    </location>
</feature>
<dbReference type="SUPFAM" id="SSF57701">
    <property type="entry name" value="Zn2/Cys6 DNA-binding domain"/>
    <property type="match status" value="1"/>
</dbReference>
<evidence type="ECO:0000256" key="7">
    <source>
        <dbReference type="SAM" id="MobiDB-lite"/>
    </source>
</evidence>
<accession>A0A0P7BNM8</accession>
<dbReference type="PROSITE" id="PS00463">
    <property type="entry name" value="ZN2_CY6_FUNGAL_1"/>
    <property type="match status" value="1"/>
</dbReference>
<dbReference type="PROSITE" id="PS50048">
    <property type="entry name" value="ZN2_CY6_FUNGAL_2"/>
    <property type="match status" value="1"/>
</dbReference>
<sequence>MEDAAQSISDGLNPFSAAPDFQHPPTSSTPSTTLGQRHEATQKTKTKACDVCHKRKVKCDNAHPACTHCVKFNAQCTYESTLGPRKKITRRRLKRADILEERVNYLEDALRRDLHARAMHEEDSSLHANEAQASSHTHPPNPYNTQSTNFICDDTSFLSPSARRDWIPEQYYIPPNVSREHSKTITRQQVAALLNTYFDKFNRVIPIFDQSDIFARFSALEMDEIRCDMALWTAISVMCALAYRFKAMTQSHASDSVDNDREAWVHLQSALDKAARLAICGTGDLLPIQALLGMTVFMQAMPDANPSLMFFAAAVRLLHWNGLQVQGELEMNHGLGGPGDRNFKRQQNRVFWVAYFLDHDLSLRLGRPPLMHEDDIDVPLPAEDSGDGLGYLRSIGNTIKINYFRLRTQLAVIQGHIRQKLYTVRASRQSSWIQREAIQGLGVELDQWMSASGLQTMQDRLIESGDLGVAFPQPDVFIMRLLYLAYLNCHTLIHGLSFQSLRSEGTSCLGLSEFGPLQTNETGPPNCCVTIARASLSLLPLDPSDHPCNW</sequence>
<dbReference type="InterPro" id="IPR036864">
    <property type="entry name" value="Zn2-C6_fun-type_DNA-bd_sf"/>
</dbReference>
<feature type="compositionally biased region" description="Polar residues" evidence="7">
    <location>
        <begin position="1"/>
        <end position="10"/>
    </location>
</feature>
<name>A0A0P7BNM8_9HYPO</name>
<dbReference type="GO" id="GO:0000981">
    <property type="term" value="F:DNA-binding transcription factor activity, RNA polymerase II-specific"/>
    <property type="evidence" value="ECO:0007669"/>
    <property type="project" value="InterPro"/>
</dbReference>
<dbReference type="PANTHER" id="PTHR46910">
    <property type="entry name" value="TRANSCRIPTION FACTOR PDR1"/>
    <property type="match status" value="1"/>
</dbReference>
<feature type="domain" description="Zn(2)-C6 fungal-type" evidence="8">
    <location>
        <begin position="48"/>
        <end position="78"/>
    </location>
</feature>
<dbReference type="InterPro" id="IPR007219">
    <property type="entry name" value="XnlR_reg_dom"/>
</dbReference>
<dbReference type="STRING" id="78410.A0A0P7BNM8"/>
<keyword evidence="3" id="KW-0805">Transcription regulation</keyword>
<evidence type="ECO:0000313" key="9">
    <source>
        <dbReference type="EMBL" id="KPM42965.1"/>
    </source>
</evidence>
<dbReference type="GO" id="GO:0003677">
    <property type="term" value="F:DNA binding"/>
    <property type="evidence" value="ECO:0007669"/>
    <property type="project" value="UniProtKB-KW"/>
</dbReference>
<evidence type="ECO:0000256" key="1">
    <source>
        <dbReference type="ARBA" id="ARBA00004123"/>
    </source>
</evidence>
<dbReference type="SMART" id="SM00066">
    <property type="entry name" value="GAL4"/>
    <property type="match status" value="1"/>
</dbReference>
<feature type="region of interest" description="Disordered" evidence="7">
    <location>
        <begin position="1"/>
        <end position="46"/>
    </location>
</feature>
<dbReference type="GO" id="GO:0005634">
    <property type="term" value="C:nucleus"/>
    <property type="evidence" value="ECO:0007669"/>
    <property type="project" value="UniProtKB-SubCell"/>
</dbReference>
<dbReference type="InterPro" id="IPR001138">
    <property type="entry name" value="Zn2Cys6_DnaBD"/>
</dbReference>
<organism evidence="9 10">
    <name type="scientific">Neonectria ditissima</name>
    <dbReference type="NCBI Taxonomy" id="78410"/>
    <lineage>
        <taxon>Eukaryota</taxon>
        <taxon>Fungi</taxon>
        <taxon>Dikarya</taxon>
        <taxon>Ascomycota</taxon>
        <taxon>Pezizomycotina</taxon>
        <taxon>Sordariomycetes</taxon>
        <taxon>Hypocreomycetidae</taxon>
        <taxon>Hypocreales</taxon>
        <taxon>Nectriaceae</taxon>
        <taxon>Neonectria</taxon>
    </lineage>
</organism>
<keyword evidence="6" id="KW-0539">Nucleus</keyword>
<comment type="subcellular location">
    <subcellularLocation>
        <location evidence="1">Nucleus</location>
    </subcellularLocation>
</comment>
<dbReference type="Gene3D" id="4.10.240.10">
    <property type="entry name" value="Zn(2)-C6 fungal-type DNA-binding domain"/>
    <property type="match status" value="1"/>
</dbReference>
<dbReference type="AlphaFoldDB" id="A0A0P7BNM8"/>
<comment type="caution">
    <text evidence="9">The sequence shown here is derived from an EMBL/GenBank/DDBJ whole genome shotgun (WGS) entry which is preliminary data.</text>
</comment>
<dbReference type="InterPro" id="IPR050987">
    <property type="entry name" value="AtrR-like"/>
</dbReference>
<evidence type="ECO:0000256" key="2">
    <source>
        <dbReference type="ARBA" id="ARBA00022723"/>
    </source>
</evidence>
<dbReference type="PANTHER" id="PTHR46910:SF37">
    <property type="entry name" value="ZN(II)2CYS6 TRANSCRIPTION FACTOR (EUROFUNG)"/>
    <property type="match status" value="1"/>
</dbReference>
<dbReference type="OrthoDB" id="2123952at2759"/>
<keyword evidence="2" id="KW-0479">Metal-binding</keyword>
<evidence type="ECO:0000256" key="5">
    <source>
        <dbReference type="ARBA" id="ARBA00023163"/>
    </source>
</evidence>
<dbReference type="CDD" id="cd00067">
    <property type="entry name" value="GAL4"/>
    <property type="match status" value="1"/>
</dbReference>
<dbReference type="SMART" id="SM00906">
    <property type="entry name" value="Fungal_trans"/>
    <property type="match status" value="1"/>
</dbReference>
<feature type="region of interest" description="Disordered" evidence="7">
    <location>
        <begin position="120"/>
        <end position="145"/>
    </location>
</feature>
<evidence type="ECO:0000256" key="4">
    <source>
        <dbReference type="ARBA" id="ARBA00023125"/>
    </source>
</evidence>
<protein>
    <recommendedName>
        <fullName evidence="8">Zn(2)-C6 fungal-type domain-containing protein</fullName>
    </recommendedName>
</protein>
<dbReference type="Pfam" id="PF00172">
    <property type="entry name" value="Zn_clus"/>
    <property type="match status" value="1"/>
</dbReference>
<reference evidence="9 10" key="1">
    <citation type="submission" date="2015-09" db="EMBL/GenBank/DDBJ databases">
        <title>Draft genome of a European isolate of the apple canker pathogen Neonectria ditissima.</title>
        <authorList>
            <person name="Gomez-Cortecero A."/>
            <person name="Harrison R.J."/>
            <person name="Armitage A.D."/>
        </authorList>
    </citation>
    <scope>NUCLEOTIDE SEQUENCE [LARGE SCALE GENOMIC DNA]</scope>
    <source>
        <strain evidence="9 10">R09/05</strain>
    </source>
</reference>
<dbReference type="Proteomes" id="UP000050424">
    <property type="component" value="Unassembled WGS sequence"/>
</dbReference>
<evidence type="ECO:0000313" key="10">
    <source>
        <dbReference type="Proteomes" id="UP000050424"/>
    </source>
</evidence>
<keyword evidence="10" id="KW-1185">Reference proteome</keyword>
<gene>
    <name evidence="9" type="ORF">AK830_g3586</name>
</gene>
<evidence type="ECO:0000259" key="8">
    <source>
        <dbReference type="PROSITE" id="PS50048"/>
    </source>
</evidence>
<feature type="compositionally biased region" description="Polar residues" evidence="7">
    <location>
        <begin position="131"/>
        <end position="145"/>
    </location>
</feature>
<feature type="compositionally biased region" description="Basic and acidic residues" evidence="7">
    <location>
        <begin position="36"/>
        <end position="46"/>
    </location>
</feature>
<evidence type="ECO:0000256" key="6">
    <source>
        <dbReference type="ARBA" id="ARBA00023242"/>
    </source>
</evidence>
<dbReference type="Pfam" id="PF04082">
    <property type="entry name" value="Fungal_trans"/>
    <property type="match status" value="1"/>
</dbReference>
<evidence type="ECO:0000256" key="3">
    <source>
        <dbReference type="ARBA" id="ARBA00023015"/>
    </source>
</evidence>
<dbReference type="GO" id="GO:0008270">
    <property type="term" value="F:zinc ion binding"/>
    <property type="evidence" value="ECO:0007669"/>
    <property type="project" value="InterPro"/>
</dbReference>
<dbReference type="GO" id="GO:0006351">
    <property type="term" value="P:DNA-templated transcription"/>
    <property type="evidence" value="ECO:0007669"/>
    <property type="project" value="InterPro"/>
</dbReference>
<keyword evidence="5" id="KW-0804">Transcription</keyword>